<gene>
    <name evidence="2" type="ORF">FHU36_006622</name>
</gene>
<dbReference type="Proteomes" id="UP000583800">
    <property type="component" value="Unassembled WGS sequence"/>
</dbReference>
<evidence type="ECO:0000256" key="1">
    <source>
        <dbReference type="SAM" id="Phobius"/>
    </source>
</evidence>
<accession>A0A7X0C7P3</accession>
<protein>
    <submittedName>
        <fullName evidence="2">Uncharacterized protein</fullName>
    </submittedName>
</protein>
<feature type="transmembrane region" description="Helical" evidence="1">
    <location>
        <begin position="372"/>
        <end position="392"/>
    </location>
</feature>
<feature type="transmembrane region" description="Helical" evidence="1">
    <location>
        <begin position="337"/>
        <end position="360"/>
    </location>
</feature>
<dbReference type="RefSeq" id="WP_185087910.1">
    <property type="nucleotide sequence ID" value="NZ_JACHJB010000003.1"/>
</dbReference>
<dbReference type="AlphaFoldDB" id="A0A7X0C7P3"/>
<dbReference type="EMBL" id="JACHJB010000003">
    <property type="protein sequence ID" value="MBB6350050.1"/>
    <property type="molecule type" value="Genomic_DNA"/>
</dbReference>
<keyword evidence="3" id="KW-1185">Reference proteome</keyword>
<name>A0A7X0C7P3_9ACTN</name>
<evidence type="ECO:0000313" key="2">
    <source>
        <dbReference type="EMBL" id="MBB6350050.1"/>
    </source>
</evidence>
<evidence type="ECO:0000313" key="3">
    <source>
        <dbReference type="Proteomes" id="UP000583800"/>
    </source>
</evidence>
<proteinExistence type="predicted"/>
<keyword evidence="1" id="KW-0472">Membrane</keyword>
<comment type="caution">
    <text evidence="2">The sequence shown here is derived from an EMBL/GenBank/DDBJ whole genome shotgun (WGS) entry which is preliminary data.</text>
</comment>
<keyword evidence="1" id="KW-0812">Transmembrane</keyword>
<sequence>MSQSSGYAYAHGALARTAFDMGEVAGCLRAVRQIIERDCALPTGSLGWAAEMQRRSYGQQLKSWLDEIDYGVKEAEAIGERAAVTDRKYVGAESAQVRNLLRTMGWAPDAAGRFREQPAVAAVHYDATSTTGTAWLPKVLMGAGFLGVGFDAHALRTNPEWRALTREKRRAGRQVNAIHTLRHATDGVGEALRRGLPGDPKSWNVYHDGKGWRAYQSQSAVLSRSTTSVLTQARRFSLAAITAAVVWDLLVIPSDEVLNRVANAWDEIHRMCRQLFGSDLPAIQEAAMAVWDGPAMNAADQRLLGLIYGGHDLADYAKHVSERIGGLIEQLNTLHKAVFWISASTVALLAAHAMLSFIPAARVVAEMLGRTLTSLALVAANLVPALVASQLVGSLKMNVPSRVFPRLGVYGFIPAP</sequence>
<reference evidence="2 3" key="1">
    <citation type="submission" date="2020-08" db="EMBL/GenBank/DDBJ databases">
        <title>Sequencing the genomes of 1000 actinobacteria strains.</title>
        <authorList>
            <person name="Klenk H.-P."/>
        </authorList>
    </citation>
    <scope>NUCLEOTIDE SEQUENCE [LARGE SCALE GENOMIC DNA]</scope>
    <source>
        <strain evidence="2 3">DSM 45913</strain>
    </source>
</reference>
<keyword evidence="1" id="KW-1133">Transmembrane helix</keyword>
<organism evidence="2 3">
    <name type="scientific">Nonomuraea muscovyensis</name>
    <dbReference type="NCBI Taxonomy" id="1124761"/>
    <lineage>
        <taxon>Bacteria</taxon>
        <taxon>Bacillati</taxon>
        <taxon>Actinomycetota</taxon>
        <taxon>Actinomycetes</taxon>
        <taxon>Streptosporangiales</taxon>
        <taxon>Streptosporangiaceae</taxon>
        <taxon>Nonomuraea</taxon>
    </lineage>
</organism>